<organism evidence="2 4">
    <name type="scientific">Moritella viscosa</name>
    <dbReference type="NCBI Taxonomy" id="80854"/>
    <lineage>
        <taxon>Bacteria</taxon>
        <taxon>Pseudomonadati</taxon>
        <taxon>Pseudomonadota</taxon>
        <taxon>Gammaproteobacteria</taxon>
        <taxon>Alteromonadales</taxon>
        <taxon>Moritellaceae</taxon>
        <taxon>Moritella</taxon>
    </lineage>
</organism>
<dbReference type="Proteomes" id="UP000182660">
    <property type="component" value="Unassembled WGS sequence"/>
</dbReference>
<protein>
    <submittedName>
        <fullName evidence="2">Uncharacterized protein</fullName>
    </submittedName>
</protein>
<sequence>MMRIMSFILLGILLCGCNQQLPRTNNLQVNEKVNQVEFNLFEPEKTKRVLADFLVNKINKEQYYAVTVNYAIEQSFFVDDMKQLIKDIGLDPRKVNFLVKDKQQKKDFKIAIKTRHVSHQECLSYNIFNGGSRAGCAVEVNRWKSMVSPVSNLQ</sequence>
<dbReference type="Proteomes" id="UP000183794">
    <property type="component" value="Unassembled WGS sequence"/>
</dbReference>
<keyword evidence="3" id="KW-1185">Reference proteome</keyword>
<evidence type="ECO:0000313" key="3">
    <source>
        <dbReference type="Proteomes" id="UP000182660"/>
    </source>
</evidence>
<reference evidence="1 3" key="2">
    <citation type="submission" date="2016-11" db="EMBL/GenBank/DDBJ databases">
        <authorList>
            <person name="Klemetsen T."/>
        </authorList>
    </citation>
    <scope>NUCLEOTIDE SEQUENCE [LARGE SCALE GENOMIC DNA]</scope>
    <source>
        <strain evidence="1">MT 2528</strain>
    </source>
</reference>
<dbReference type="KEGG" id="mvs:MVIS_3898"/>
<evidence type="ECO:0000313" key="1">
    <source>
        <dbReference type="EMBL" id="SGY90819.1"/>
    </source>
</evidence>
<gene>
    <name evidence="1" type="ORF">MT2528_2013</name>
    <name evidence="2" type="ORF">NVI5450_2235</name>
</gene>
<name>A0A090IHL2_9GAMM</name>
<evidence type="ECO:0000313" key="2">
    <source>
        <dbReference type="EMBL" id="SGY99770.1"/>
    </source>
</evidence>
<dbReference type="AlphaFoldDB" id="A0A090IHL2"/>
<dbReference type="EMBL" id="FPLD01000060">
    <property type="protein sequence ID" value="SGY99770.1"/>
    <property type="molecule type" value="Genomic_DNA"/>
</dbReference>
<dbReference type="STRING" id="80854.MVIS_3898"/>
<dbReference type="EMBL" id="FPLJ01000050">
    <property type="protein sequence ID" value="SGY90819.1"/>
    <property type="molecule type" value="Genomic_DNA"/>
</dbReference>
<accession>A0A090IHL2</accession>
<dbReference type="PROSITE" id="PS51257">
    <property type="entry name" value="PROKAR_LIPOPROTEIN"/>
    <property type="match status" value="1"/>
</dbReference>
<reference evidence="2 4" key="1">
    <citation type="submission" date="2016-11" db="EMBL/GenBank/DDBJ databases">
        <authorList>
            <person name="Jaros S."/>
            <person name="Januszkiewicz K."/>
            <person name="Wedrychowicz H."/>
        </authorList>
    </citation>
    <scope>NUCLEOTIDE SEQUENCE [LARGE SCALE GENOMIC DNA]</scope>
    <source>
        <strain evidence="2">NVI 5450</strain>
    </source>
</reference>
<dbReference type="PATRIC" id="fig|80854.5.peg.4123"/>
<evidence type="ECO:0000313" key="4">
    <source>
        <dbReference type="Proteomes" id="UP000183794"/>
    </source>
</evidence>
<proteinExistence type="predicted"/>
<dbReference type="HOGENOM" id="CLU_1702274_0_0_6"/>